<reference evidence="3" key="1">
    <citation type="submission" date="2011-09" db="EMBL/GenBank/DDBJ databases">
        <title>The odds of duplicate gene persistence after polyploidization.</title>
        <authorList>
            <person name="Chain F.J.J."/>
            <person name="Evans B.J."/>
            <person name="Dushoff J."/>
        </authorList>
    </citation>
    <scope>NUCLEOTIDE SEQUENCE</scope>
    <source>
        <tissue evidence="3">Liver</tissue>
    </source>
</reference>
<keyword evidence="1" id="KW-0472">Membrane</keyword>
<evidence type="ECO:0000259" key="2">
    <source>
        <dbReference type="Pfam" id="PF16028"/>
    </source>
</evidence>
<dbReference type="GO" id="GO:0015823">
    <property type="term" value="P:phenylalanine transport"/>
    <property type="evidence" value="ECO:0007669"/>
    <property type="project" value="TreeGrafter"/>
</dbReference>
<keyword evidence="1" id="KW-0812">Transmembrane</keyword>
<name>G5DYP0_9PIPI</name>
<dbReference type="GO" id="GO:1904273">
    <property type="term" value="P:L-alanine import across plasma membrane"/>
    <property type="evidence" value="ECO:0007669"/>
    <property type="project" value="TreeGrafter"/>
</dbReference>
<keyword evidence="1" id="KW-1133">Transmembrane helix</keyword>
<evidence type="ECO:0000256" key="1">
    <source>
        <dbReference type="SAM" id="Phobius"/>
    </source>
</evidence>
<feature type="non-terminal residue" evidence="3">
    <location>
        <position position="125"/>
    </location>
</feature>
<proteinExistence type="evidence at transcript level"/>
<dbReference type="InterPro" id="IPR031984">
    <property type="entry name" value="SLC3A2_N"/>
</dbReference>
<dbReference type="Pfam" id="PF16028">
    <property type="entry name" value="SLC3A2_N"/>
    <property type="match status" value="1"/>
</dbReference>
<dbReference type="EMBL" id="JP286254">
    <property type="protein sequence ID" value="AEQ17557.1"/>
    <property type="molecule type" value="mRNA"/>
</dbReference>
<dbReference type="GO" id="GO:0015173">
    <property type="term" value="F:aromatic amino acid transmembrane transporter activity"/>
    <property type="evidence" value="ECO:0007669"/>
    <property type="project" value="TreeGrafter"/>
</dbReference>
<dbReference type="PANTHER" id="PTHR46673:SF1">
    <property type="entry name" value="4F2 CELL-SURFACE ANTIGEN HEAVY CHAIN"/>
    <property type="match status" value="1"/>
</dbReference>
<dbReference type="GO" id="GO:0016324">
    <property type="term" value="C:apical plasma membrane"/>
    <property type="evidence" value="ECO:0007669"/>
    <property type="project" value="TreeGrafter"/>
</dbReference>
<protein>
    <submittedName>
        <fullName evidence="3">Putative slc3a2 protein</fullName>
    </submittedName>
</protein>
<dbReference type="GO" id="GO:0016323">
    <property type="term" value="C:basolateral plasma membrane"/>
    <property type="evidence" value="ECO:0007669"/>
    <property type="project" value="TreeGrafter"/>
</dbReference>
<feature type="domain" description="Solute carrier family 3 member 2 N-terminal" evidence="2">
    <location>
        <begin position="2"/>
        <end position="75"/>
    </location>
</feature>
<organism evidence="3">
    <name type="scientific">Hymenochirus curtipes</name>
    <name type="common">western dwarf clawed frog</name>
    <dbReference type="NCBI Taxonomy" id="8362"/>
    <lineage>
        <taxon>Eukaryota</taxon>
        <taxon>Metazoa</taxon>
        <taxon>Chordata</taxon>
        <taxon>Craniata</taxon>
        <taxon>Vertebrata</taxon>
        <taxon>Euteleostomi</taxon>
        <taxon>Amphibia</taxon>
        <taxon>Batrachia</taxon>
        <taxon>Anura</taxon>
        <taxon>Pipoidea</taxon>
        <taxon>Pipidae</taxon>
        <taxon>Pipinae</taxon>
        <taxon>Hymenochirus</taxon>
    </lineage>
</organism>
<accession>G5DYP0</accession>
<sequence length="125" mass="14093">VKVKLEDGDQKFTGLSKEELLRVAGTPAWVRVRWALLILFWLGWLGMLAGAVVIIVQAPRCRPLPVMEWNKGPLYQVGDLATFRVYQILLFTLPGTPITLYGDEIGLKDLPGQPARSSRPYTQWD</sequence>
<dbReference type="SUPFAM" id="SSF51445">
    <property type="entry name" value="(Trans)glycosidases"/>
    <property type="match status" value="1"/>
</dbReference>
<feature type="transmembrane region" description="Helical" evidence="1">
    <location>
        <begin position="34"/>
        <end position="56"/>
    </location>
</feature>
<dbReference type="InterPro" id="IPR017853">
    <property type="entry name" value="GH"/>
</dbReference>
<dbReference type="AlphaFoldDB" id="G5DYP0"/>
<evidence type="ECO:0000313" key="3">
    <source>
        <dbReference type="EMBL" id="AEQ17557.1"/>
    </source>
</evidence>
<dbReference type="InterPro" id="IPR042280">
    <property type="entry name" value="SLC3A2"/>
</dbReference>
<dbReference type="GO" id="GO:0015180">
    <property type="term" value="F:L-alanine transmembrane transporter activity"/>
    <property type="evidence" value="ECO:0007669"/>
    <property type="project" value="TreeGrafter"/>
</dbReference>
<dbReference type="GO" id="GO:1903801">
    <property type="term" value="P:L-leucine import across plasma membrane"/>
    <property type="evidence" value="ECO:0007669"/>
    <property type="project" value="TreeGrafter"/>
</dbReference>
<feature type="non-terminal residue" evidence="3">
    <location>
        <position position="1"/>
    </location>
</feature>
<dbReference type="PANTHER" id="PTHR46673">
    <property type="entry name" value="4F2 CELL-SURFACE ANTIGEN HEAVY CHAIN"/>
    <property type="match status" value="1"/>
</dbReference>
<dbReference type="GO" id="GO:0015190">
    <property type="term" value="F:L-leucine transmembrane transporter activity"/>
    <property type="evidence" value="ECO:0007669"/>
    <property type="project" value="TreeGrafter"/>
</dbReference>
<dbReference type="Gene3D" id="3.20.20.80">
    <property type="entry name" value="Glycosidases"/>
    <property type="match status" value="1"/>
</dbReference>